<dbReference type="InterPro" id="IPR001789">
    <property type="entry name" value="Sig_transdc_resp-reg_receiver"/>
</dbReference>
<dbReference type="OrthoDB" id="9788090at2"/>
<feature type="modified residue" description="4-aspartylphosphate" evidence="2">
    <location>
        <position position="57"/>
    </location>
</feature>
<dbReference type="InterPro" id="IPR011006">
    <property type="entry name" value="CheY-like_superfamily"/>
</dbReference>
<name>A5G502_GEOUR</name>
<dbReference type="Pfam" id="PF00072">
    <property type="entry name" value="Response_reg"/>
    <property type="match status" value="1"/>
</dbReference>
<dbReference type="STRING" id="351605.Gura_2696"/>
<dbReference type="GO" id="GO:0000160">
    <property type="term" value="P:phosphorelay signal transduction system"/>
    <property type="evidence" value="ECO:0007669"/>
    <property type="project" value="InterPro"/>
</dbReference>
<evidence type="ECO:0000256" key="1">
    <source>
        <dbReference type="ARBA" id="ARBA00022553"/>
    </source>
</evidence>
<dbReference type="RefSeq" id="WP_011939546.1">
    <property type="nucleotide sequence ID" value="NC_009483.1"/>
</dbReference>
<dbReference type="Gene3D" id="3.40.50.2300">
    <property type="match status" value="1"/>
</dbReference>
<organism evidence="4 5">
    <name type="scientific">Geotalea uraniireducens (strain Rf4)</name>
    <name type="common">Geobacter uraniireducens</name>
    <dbReference type="NCBI Taxonomy" id="351605"/>
    <lineage>
        <taxon>Bacteria</taxon>
        <taxon>Pseudomonadati</taxon>
        <taxon>Thermodesulfobacteriota</taxon>
        <taxon>Desulfuromonadia</taxon>
        <taxon>Geobacterales</taxon>
        <taxon>Geobacteraceae</taxon>
        <taxon>Geotalea</taxon>
    </lineage>
</organism>
<evidence type="ECO:0000313" key="5">
    <source>
        <dbReference type="Proteomes" id="UP000006695"/>
    </source>
</evidence>
<dbReference type="Proteomes" id="UP000006695">
    <property type="component" value="Chromosome"/>
</dbReference>
<dbReference type="SUPFAM" id="SSF52172">
    <property type="entry name" value="CheY-like"/>
    <property type="match status" value="1"/>
</dbReference>
<dbReference type="HOGENOM" id="CLU_000445_69_8_7"/>
<sequence length="130" mass="14601">MSNKPLKKILIVDDEQSILLSLSYALTTEGVEVITCSEIEQAEVALENTRFDLVITDIRMSGVNGIEGLELLSYIKDRYKTEVIIMTGYGTDEIEAEAYRRGAFHYFKKPIDITELLKTVAEIGVPVKNI</sequence>
<keyword evidence="1 2" id="KW-0597">Phosphoprotein</keyword>
<reference evidence="4 5" key="1">
    <citation type="submission" date="2007-05" db="EMBL/GenBank/DDBJ databases">
        <title>Complete sequence of Geobacter uraniireducens Rf4.</title>
        <authorList>
            <consortium name="US DOE Joint Genome Institute"/>
            <person name="Copeland A."/>
            <person name="Lucas S."/>
            <person name="Lapidus A."/>
            <person name="Barry K."/>
            <person name="Detter J.C."/>
            <person name="Glavina del Rio T."/>
            <person name="Hammon N."/>
            <person name="Israni S."/>
            <person name="Dalin E."/>
            <person name="Tice H."/>
            <person name="Pitluck S."/>
            <person name="Chertkov O."/>
            <person name="Brettin T."/>
            <person name="Bruce D."/>
            <person name="Han C."/>
            <person name="Schmutz J."/>
            <person name="Larimer F."/>
            <person name="Land M."/>
            <person name="Hauser L."/>
            <person name="Kyrpides N."/>
            <person name="Mikhailova N."/>
            <person name="Shelobolina E."/>
            <person name="Aklujkar M."/>
            <person name="Lovley D."/>
            <person name="Richardson P."/>
        </authorList>
    </citation>
    <scope>NUCLEOTIDE SEQUENCE [LARGE SCALE GENOMIC DNA]</scope>
    <source>
        <strain evidence="4 5">Rf4</strain>
    </source>
</reference>
<evidence type="ECO:0000259" key="3">
    <source>
        <dbReference type="PROSITE" id="PS50110"/>
    </source>
</evidence>
<evidence type="ECO:0000313" key="4">
    <source>
        <dbReference type="EMBL" id="ABQ26870.1"/>
    </source>
</evidence>
<dbReference type="PANTHER" id="PTHR44591">
    <property type="entry name" value="STRESS RESPONSE REGULATOR PROTEIN 1"/>
    <property type="match status" value="1"/>
</dbReference>
<dbReference type="EMBL" id="CP000698">
    <property type="protein sequence ID" value="ABQ26870.1"/>
    <property type="molecule type" value="Genomic_DNA"/>
</dbReference>
<feature type="domain" description="Response regulatory" evidence="3">
    <location>
        <begin position="8"/>
        <end position="124"/>
    </location>
</feature>
<dbReference type="KEGG" id="gur:Gura_2696"/>
<protein>
    <submittedName>
        <fullName evidence="4">Response regulator receiver protein</fullName>
    </submittedName>
</protein>
<accession>A5G502</accession>
<dbReference type="SMART" id="SM00448">
    <property type="entry name" value="REC"/>
    <property type="match status" value="1"/>
</dbReference>
<gene>
    <name evidence="4" type="ordered locus">Gura_2696</name>
</gene>
<evidence type="ECO:0000256" key="2">
    <source>
        <dbReference type="PROSITE-ProRule" id="PRU00169"/>
    </source>
</evidence>
<dbReference type="PANTHER" id="PTHR44591:SF3">
    <property type="entry name" value="RESPONSE REGULATORY DOMAIN-CONTAINING PROTEIN"/>
    <property type="match status" value="1"/>
</dbReference>
<keyword evidence="5" id="KW-1185">Reference proteome</keyword>
<proteinExistence type="predicted"/>
<dbReference type="PROSITE" id="PS50110">
    <property type="entry name" value="RESPONSE_REGULATORY"/>
    <property type="match status" value="1"/>
</dbReference>
<dbReference type="InterPro" id="IPR050595">
    <property type="entry name" value="Bact_response_regulator"/>
</dbReference>
<dbReference type="AlphaFoldDB" id="A5G502"/>